<dbReference type="InterPro" id="IPR022278">
    <property type="entry name" value="Pser_aminoTfrase"/>
</dbReference>
<dbReference type="GeneID" id="14872603"/>
<evidence type="ECO:0000256" key="4">
    <source>
        <dbReference type="ARBA" id="ARBA00022576"/>
    </source>
</evidence>
<comment type="cofactor">
    <cofactor evidence="1 11">
        <name>pyridoxal 5'-phosphate</name>
        <dbReference type="ChEBI" id="CHEBI:597326"/>
    </cofactor>
</comment>
<comment type="catalytic activity">
    <reaction evidence="9">
        <text>4-(phosphooxy)-L-threonine + 2-oxoglutarate = (R)-3-hydroxy-2-oxo-4-phosphooxybutanoate + L-glutamate</text>
        <dbReference type="Rhea" id="RHEA:16573"/>
        <dbReference type="ChEBI" id="CHEBI:16810"/>
        <dbReference type="ChEBI" id="CHEBI:29985"/>
        <dbReference type="ChEBI" id="CHEBI:58452"/>
        <dbReference type="ChEBI" id="CHEBI:58538"/>
        <dbReference type="EC" id="2.6.1.52"/>
    </reaction>
</comment>
<keyword evidence="5 12" id="KW-0028">Amino-acid biosynthesis</keyword>
<dbReference type="STRING" id="1054147.F4PTJ1"/>
<evidence type="ECO:0000256" key="5">
    <source>
        <dbReference type="ARBA" id="ARBA00022605"/>
    </source>
</evidence>
<dbReference type="GO" id="GO:0006564">
    <property type="term" value="P:L-serine biosynthetic process"/>
    <property type="evidence" value="ECO:0007669"/>
    <property type="project" value="UniProtKB-KW"/>
</dbReference>
<dbReference type="FunFam" id="3.40.640.10:FF:000010">
    <property type="entry name" value="Phosphoserine aminotransferase"/>
    <property type="match status" value="1"/>
</dbReference>
<dbReference type="AlphaFoldDB" id="F4PTJ1"/>
<evidence type="ECO:0000256" key="8">
    <source>
        <dbReference type="ARBA" id="ARBA00023299"/>
    </source>
</evidence>
<keyword evidence="6 12" id="KW-0808">Transferase</keyword>
<dbReference type="OMA" id="TEAWSAK"/>
<dbReference type="NCBIfam" id="TIGR01364">
    <property type="entry name" value="serC_1"/>
    <property type="match status" value="1"/>
</dbReference>
<evidence type="ECO:0000256" key="10">
    <source>
        <dbReference type="ARBA" id="ARBA00049007"/>
    </source>
</evidence>
<comment type="pathway">
    <text evidence="2 12">Amino-acid biosynthesis; L-serine biosynthesis; L-serine from 3-phospho-D-glycerate: step 2/3.</text>
</comment>
<evidence type="ECO:0000256" key="7">
    <source>
        <dbReference type="ARBA" id="ARBA00022898"/>
    </source>
</evidence>
<dbReference type="Proteomes" id="UP000007797">
    <property type="component" value="Unassembled WGS sequence"/>
</dbReference>
<keyword evidence="8 12" id="KW-0718">Serine biosynthesis</keyword>
<proteinExistence type="inferred from homology"/>
<organism evidence="14 15">
    <name type="scientific">Cavenderia fasciculata</name>
    <name type="common">Slime mold</name>
    <name type="synonym">Dictyostelium fasciculatum</name>
    <dbReference type="NCBI Taxonomy" id="261658"/>
    <lineage>
        <taxon>Eukaryota</taxon>
        <taxon>Amoebozoa</taxon>
        <taxon>Evosea</taxon>
        <taxon>Eumycetozoa</taxon>
        <taxon>Dictyostelia</taxon>
        <taxon>Acytosteliales</taxon>
        <taxon>Cavenderiaceae</taxon>
        <taxon>Cavenderia</taxon>
    </lineage>
</organism>
<name>F4PTJ1_CACFS</name>
<protein>
    <recommendedName>
        <fullName evidence="12">Phosphoserine aminotransferase</fullName>
        <ecNumber evidence="12">2.6.1.52</ecNumber>
    </recommendedName>
</protein>
<dbReference type="OrthoDB" id="1703350at2759"/>
<dbReference type="PROSITE" id="PS00595">
    <property type="entry name" value="AA_TRANSFER_CLASS_5"/>
    <property type="match status" value="1"/>
</dbReference>
<dbReference type="GO" id="GO:0005737">
    <property type="term" value="C:cytoplasm"/>
    <property type="evidence" value="ECO:0007669"/>
    <property type="project" value="TreeGrafter"/>
</dbReference>
<evidence type="ECO:0000256" key="3">
    <source>
        <dbReference type="ARBA" id="ARBA00006904"/>
    </source>
</evidence>
<dbReference type="PANTHER" id="PTHR43247:SF1">
    <property type="entry name" value="PHOSPHOSERINE AMINOTRANSFERASE"/>
    <property type="match status" value="1"/>
</dbReference>
<dbReference type="Pfam" id="PF00266">
    <property type="entry name" value="Aminotran_5"/>
    <property type="match status" value="1"/>
</dbReference>
<dbReference type="PANTHER" id="PTHR43247">
    <property type="entry name" value="PHOSPHOSERINE AMINOTRANSFERASE"/>
    <property type="match status" value="1"/>
</dbReference>
<keyword evidence="4 12" id="KW-0032">Aminotransferase</keyword>
<dbReference type="EC" id="2.6.1.52" evidence="12"/>
<dbReference type="GO" id="GO:0030170">
    <property type="term" value="F:pyridoxal phosphate binding"/>
    <property type="evidence" value="ECO:0007669"/>
    <property type="project" value="TreeGrafter"/>
</dbReference>
<evidence type="ECO:0000256" key="6">
    <source>
        <dbReference type="ARBA" id="ARBA00022679"/>
    </source>
</evidence>
<reference evidence="15" key="1">
    <citation type="journal article" date="2011" name="Genome Res.">
        <title>Phylogeny-wide analysis of social amoeba genomes highlights ancient origins for complex intercellular communication.</title>
        <authorList>
            <person name="Heidel A.J."/>
            <person name="Lawal H.M."/>
            <person name="Felder M."/>
            <person name="Schilde C."/>
            <person name="Helps N.R."/>
            <person name="Tunggal B."/>
            <person name="Rivero F."/>
            <person name="John U."/>
            <person name="Schleicher M."/>
            <person name="Eichinger L."/>
            <person name="Platzer M."/>
            <person name="Noegel A.A."/>
            <person name="Schaap P."/>
            <person name="Gloeckner G."/>
        </authorList>
    </citation>
    <scope>NUCLEOTIDE SEQUENCE [LARGE SCALE GENOMIC DNA]</scope>
    <source>
        <strain evidence="15">SH3</strain>
    </source>
</reference>
<evidence type="ECO:0000259" key="13">
    <source>
        <dbReference type="Pfam" id="PF00266"/>
    </source>
</evidence>
<gene>
    <name evidence="14" type="primary">serC</name>
    <name evidence="14" type="ORF">DFA_00738</name>
</gene>
<dbReference type="GO" id="GO:0004648">
    <property type="term" value="F:O-phospho-L-serine:2-oxoglutarate aminotransferase activity"/>
    <property type="evidence" value="ECO:0007669"/>
    <property type="project" value="UniProtKB-EC"/>
</dbReference>
<dbReference type="InterPro" id="IPR020578">
    <property type="entry name" value="Aminotrans_V_PyrdxlP_BS"/>
</dbReference>
<accession>F4PTJ1</accession>
<evidence type="ECO:0000313" key="15">
    <source>
        <dbReference type="Proteomes" id="UP000007797"/>
    </source>
</evidence>
<evidence type="ECO:0000313" key="14">
    <source>
        <dbReference type="EMBL" id="EGG20873.1"/>
    </source>
</evidence>
<dbReference type="InterPro" id="IPR015422">
    <property type="entry name" value="PyrdxlP-dep_Trfase_small"/>
</dbReference>
<comment type="catalytic activity">
    <reaction evidence="10 12">
        <text>O-phospho-L-serine + 2-oxoglutarate = 3-phosphooxypyruvate + L-glutamate</text>
        <dbReference type="Rhea" id="RHEA:14329"/>
        <dbReference type="ChEBI" id="CHEBI:16810"/>
        <dbReference type="ChEBI" id="CHEBI:18110"/>
        <dbReference type="ChEBI" id="CHEBI:29985"/>
        <dbReference type="ChEBI" id="CHEBI:57524"/>
        <dbReference type="EC" id="2.6.1.52"/>
    </reaction>
</comment>
<dbReference type="Gene3D" id="3.40.640.10">
    <property type="entry name" value="Type I PLP-dependent aspartate aminotransferase-like (Major domain)"/>
    <property type="match status" value="1"/>
</dbReference>
<dbReference type="EMBL" id="GL883010">
    <property type="protein sequence ID" value="EGG20873.1"/>
    <property type="molecule type" value="Genomic_DNA"/>
</dbReference>
<dbReference type="HAMAP" id="MF_00160">
    <property type="entry name" value="SerC_aminotrans_5"/>
    <property type="match status" value="1"/>
</dbReference>
<dbReference type="FunFam" id="3.90.1150.10:FF:000006">
    <property type="entry name" value="Phosphoserine aminotransferase"/>
    <property type="match status" value="1"/>
</dbReference>
<evidence type="ECO:0000256" key="1">
    <source>
        <dbReference type="ARBA" id="ARBA00001933"/>
    </source>
</evidence>
<keyword evidence="7" id="KW-0663">Pyridoxal phosphate</keyword>
<evidence type="ECO:0000256" key="9">
    <source>
        <dbReference type="ARBA" id="ARBA00047630"/>
    </source>
</evidence>
<dbReference type="NCBIfam" id="NF003764">
    <property type="entry name" value="PRK05355.1"/>
    <property type="match status" value="1"/>
</dbReference>
<dbReference type="InterPro" id="IPR015424">
    <property type="entry name" value="PyrdxlP-dep_Trfase"/>
</dbReference>
<dbReference type="KEGG" id="dfa:DFA_00738"/>
<dbReference type="UniPathway" id="UPA00135">
    <property type="reaction ID" value="UER00197"/>
</dbReference>
<dbReference type="PIRSF" id="PIRSF000525">
    <property type="entry name" value="SerC"/>
    <property type="match status" value="1"/>
</dbReference>
<dbReference type="Gene3D" id="3.90.1150.10">
    <property type="entry name" value="Aspartate Aminotransferase, domain 1"/>
    <property type="match status" value="1"/>
</dbReference>
<evidence type="ECO:0000256" key="11">
    <source>
        <dbReference type="RuleBase" id="RU004504"/>
    </source>
</evidence>
<evidence type="ECO:0000256" key="12">
    <source>
        <dbReference type="RuleBase" id="RU004505"/>
    </source>
</evidence>
<keyword evidence="15" id="KW-1185">Reference proteome</keyword>
<sequence>MTSEYKDYNNGLSNGRVLNFGAGPGVLPEEVLLVAQKELMNYQGSGKSIMEMSHRGKEFSKVLDDLKANLISIMKIPDNYDVLFLQGGATSLFAGIPINLCKDSNSVADYIVTGSWSKSAFNEAKHYCKPHAVVDSESLKFKKVPGVGEWKFSKDAAYVYYCDNETVHGVELHEQVYNHVPEGVPIVCDVSSNFLSKPIDVSKYGVIFAGAQKNAGIAGITIVIIRKDLLDRTKPHVPNKKSQQNSVDNTPPTFNLYITGLVLKWIITNGGLEEMGRRNDIKSKKLYEFLDNSNGFYVCNIEKDFRSKMNACFRIKTGDEALEEKLFKEAQQNGITDIRGHRSVGGVRVSLYNAMNIQGVEILLEFLKKFMQENK</sequence>
<comment type="similarity">
    <text evidence="3">Belongs to the class-V pyridoxal-phosphate-dependent aminotransferase family. SerC subfamily.</text>
</comment>
<dbReference type="InterPro" id="IPR000192">
    <property type="entry name" value="Aminotrans_V_dom"/>
</dbReference>
<dbReference type="RefSeq" id="XP_004358723.1">
    <property type="nucleotide sequence ID" value="XM_004358666.1"/>
</dbReference>
<dbReference type="SUPFAM" id="SSF53383">
    <property type="entry name" value="PLP-dependent transferases"/>
    <property type="match status" value="1"/>
</dbReference>
<feature type="domain" description="Aminotransferase class V" evidence="13">
    <location>
        <begin position="18"/>
        <end position="363"/>
    </location>
</feature>
<dbReference type="InterPro" id="IPR015421">
    <property type="entry name" value="PyrdxlP-dep_Trfase_major"/>
</dbReference>
<evidence type="ECO:0000256" key="2">
    <source>
        <dbReference type="ARBA" id="ARBA00005099"/>
    </source>
</evidence>